<gene>
    <name evidence="2" type="ORF">H9X71_08215</name>
</gene>
<dbReference type="AlphaFoldDB" id="A0A7L7YYV9"/>
<dbReference type="EMBL" id="CP061274">
    <property type="protein sequence ID" value="QOD42632.1"/>
    <property type="molecule type" value="Genomic_DNA"/>
</dbReference>
<keyword evidence="3" id="KW-1185">Reference proteome</keyword>
<evidence type="ECO:0000313" key="3">
    <source>
        <dbReference type="Proteomes" id="UP000516660"/>
    </source>
</evidence>
<sequence length="142" mass="15549">MPAIEARTREDGIEQGTPIHGIKSEPATSTRRHATGVSPWAGVTGQDGVHLLGEAHVVERDVIAAGDDEDVADNEVLRERRPAHAWTCVRASRDDPRRRRHRCRDAAEDPSATPVGRDTVQVGVDAHDATRLLIVEHGRDPH</sequence>
<feature type="region of interest" description="Disordered" evidence="1">
    <location>
        <begin position="1"/>
        <end position="40"/>
    </location>
</feature>
<feature type="region of interest" description="Disordered" evidence="1">
    <location>
        <begin position="92"/>
        <end position="117"/>
    </location>
</feature>
<dbReference type="RefSeq" id="WP_191146656.1">
    <property type="nucleotide sequence ID" value="NZ_CP061274.1"/>
</dbReference>
<protein>
    <submittedName>
        <fullName evidence="2">Uncharacterized protein</fullName>
    </submittedName>
</protein>
<accession>A0A7L7YYV9</accession>
<reference evidence="2 3" key="1">
    <citation type="submission" date="2020-08" db="EMBL/GenBank/DDBJ databases">
        <title>Description of Clavibacter zhangzhiyonge sp. nov., a phytopathogenic actinobacterium isolated from barley seeds, causing leaf brown spot and decline.</title>
        <authorList>
            <person name="Tian Q."/>
            <person name="Chuan J."/>
            <person name="Zhao W."/>
            <person name="Li X."/>
        </authorList>
    </citation>
    <scope>NUCLEOTIDE SEQUENCE [LARGE SCALE GENOMIC DNA]</scope>
    <source>
        <strain evidence="2 3">DM1</strain>
    </source>
</reference>
<name>A0A7L7YYV9_9MICO</name>
<evidence type="ECO:0000256" key="1">
    <source>
        <dbReference type="SAM" id="MobiDB-lite"/>
    </source>
</evidence>
<dbReference type="KEGG" id="czh:H9X71_08215"/>
<evidence type="ECO:0000313" key="2">
    <source>
        <dbReference type="EMBL" id="QOD42632.1"/>
    </source>
</evidence>
<dbReference type="Proteomes" id="UP000516660">
    <property type="component" value="Chromosome"/>
</dbReference>
<organism evidence="2 3">
    <name type="scientific">Clavibacter zhangzhiyongii</name>
    <dbReference type="NCBI Taxonomy" id="2768071"/>
    <lineage>
        <taxon>Bacteria</taxon>
        <taxon>Bacillati</taxon>
        <taxon>Actinomycetota</taxon>
        <taxon>Actinomycetes</taxon>
        <taxon>Micrococcales</taxon>
        <taxon>Microbacteriaceae</taxon>
        <taxon>Clavibacter</taxon>
    </lineage>
</organism>
<feature type="compositionally biased region" description="Basic and acidic residues" evidence="1">
    <location>
        <begin position="1"/>
        <end position="12"/>
    </location>
</feature>
<proteinExistence type="predicted"/>